<evidence type="ECO:0000313" key="2">
    <source>
        <dbReference type="EMBL" id="TFK37405.1"/>
    </source>
</evidence>
<evidence type="ECO:0000313" key="3">
    <source>
        <dbReference type="Proteomes" id="UP000308652"/>
    </source>
</evidence>
<gene>
    <name evidence="2" type="ORF">BDQ12DRAFT_667034</name>
</gene>
<name>A0A5C3LXH2_9AGAR</name>
<keyword evidence="3" id="KW-1185">Reference proteome</keyword>
<feature type="region of interest" description="Disordered" evidence="1">
    <location>
        <begin position="151"/>
        <end position="197"/>
    </location>
</feature>
<feature type="compositionally biased region" description="Low complexity" evidence="1">
    <location>
        <begin position="28"/>
        <end position="40"/>
    </location>
</feature>
<reference evidence="2 3" key="1">
    <citation type="journal article" date="2019" name="Nat. Ecol. Evol.">
        <title>Megaphylogeny resolves global patterns of mushroom evolution.</title>
        <authorList>
            <person name="Varga T."/>
            <person name="Krizsan K."/>
            <person name="Foldi C."/>
            <person name="Dima B."/>
            <person name="Sanchez-Garcia M."/>
            <person name="Sanchez-Ramirez S."/>
            <person name="Szollosi G.J."/>
            <person name="Szarkandi J.G."/>
            <person name="Papp V."/>
            <person name="Albert L."/>
            <person name="Andreopoulos W."/>
            <person name="Angelini C."/>
            <person name="Antonin V."/>
            <person name="Barry K.W."/>
            <person name="Bougher N.L."/>
            <person name="Buchanan P."/>
            <person name="Buyck B."/>
            <person name="Bense V."/>
            <person name="Catcheside P."/>
            <person name="Chovatia M."/>
            <person name="Cooper J."/>
            <person name="Damon W."/>
            <person name="Desjardin D."/>
            <person name="Finy P."/>
            <person name="Geml J."/>
            <person name="Haridas S."/>
            <person name="Hughes K."/>
            <person name="Justo A."/>
            <person name="Karasinski D."/>
            <person name="Kautmanova I."/>
            <person name="Kiss B."/>
            <person name="Kocsube S."/>
            <person name="Kotiranta H."/>
            <person name="LaButti K.M."/>
            <person name="Lechner B.E."/>
            <person name="Liimatainen K."/>
            <person name="Lipzen A."/>
            <person name="Lukacs Z."/>
            <person name="Mihaltcheva S."/>
            <person name="Morgado L.N."/>
            <person name="Niskanen T."/>
            <person name="Noordeloos M.E."/>
            <person name="Ohm R.A."/>
            <person name="Ortiz-Santana B."/>
            <person name="Ovrebo C."/>
            <person name="Racz N."/>
            <person name="Riley R."/>
            <person name="Savchenko A."/>
            <person name="Shiryaev A."/>
            <person name="Soop K."/>
            <person name="Spirin V."/>
            <person name="Szebenyi C."/>
            <person name="Tomsovsky M."/>
            <person name="Tulloss R.E."/>
            <person name="Uehling J."/>
            <person name="Grigoriev I.V."/>
            <person name="Vagvolgyi C."/>
            <person name="Papp T."/>
            <person name="Martin F.M."/>
            <person name="Miettinen O."/>
            <person name="Hibbett D.S."/>
            <person name="Nagy L.G."/>
        </authorList>
    </citation>
    <scope>NUCLEOTIDE SEQUENCE [LARGE SCALE GENOMIC DNA]</scope>
    <source>
        <strain evidence="2 3">CBS 166.37</strain>
    </source>
</reference>
<dbReference type="EMBL" id="ML213608">
    <property type="protein sequence ID" value="TFK37405.1"/>
    <property type="molecule type" value="Genomic_DNA"/>
</dbReference>
<feature type="region of interest" description="Disordered" evidence="1">
    <location>
        <begin position="1"/>
        <end position="59"/>
    </location>
</feature>
<dbReference type="Proteomes" id="UP000308652">
    <property type="component" value="Unassembled WGS sequence"/>
</dbReference>
<proteinExistence type="predicted"/>
<protein>
    <submittedName>
        <fullName evidence="2">Uncharacterized protein</fullName>
    </submittedName>
</protein>
<sequence>MSSSPSSLPMAKNKRRAPPPVPPKRSSKSTVPTPKTKPSSYHPPTAENYSSESGSDIDSNHHEVDEVAMLEDIWRVKLNTTSDRFIAAGEGIVNAYQGYTGELPKAESRKGRRKKVHMFTGAQDSEINGGNYVAAGGTYYMLGVPAGQFQPLSASENIGSGHRLGSAPNNRSQNAPSTSQKNTTESAFKGYHRINRK</sequence>
<dbReference type="AlphaFoldDB" id="A0A5C3LXH2"/>
<organism evidence="2 3">
    <name type="scientific">Crucibulum laeve</name>
    <dbReference type="NCBI Taxonomy" id="68775"/>
    <lineage>
        <taxon>Eukaryota</taxon>
        <taxon>Fungi</taxon>
        <taxon>Dikarya</taxon>
        <taxon>Basidiomycota</taxon>
        <taxon>Agaricomycotina</taxon>
        <taxon>Agaricomycetes</taxon>
        <taxon>Agaricomycetidae</taxon>
        <taxon>Agaricales</taxon>
        <taxon>Agaricineae</taxon>
        <taxon>Nidulariaceae</taxon>
        <taxon>Crucibulum</taxon>
    </lineage>
</organism>
<feature type="compositionally biased region" description="Polar residues" evidence="1">
    <location>
        <begin position="167"/>
        <end position="186"/>
    </location>
</feature>
<accession>A0A5C3LXH2</accession>
<evidence type="ECO:0000256" key="1">
    <source>
        <dbReference type="SAM" id="MobiDB-lite"/>
    </source>
</evidence>
<feature type="compositionally biased region" description="Polar residues" evidence="1">
    <location>
        <begin position="47"/>
        <end position="57"/>
    </location>
</feature>